<reference evidence="1 2" key="1">
    <citation type="submission" date="2016-02" db="EMBL/GenBank/DDBJ databases">
        <authorList>
            <person name="Wen L."/>
            <person name="He K."/>
            <person name="Yang H."/>
        </authorList>
    </citation>
    <scope>NUCLEOTIDE SEQUENCE [LARGE SCALE GENOMIC DNA]</scope>
    <source>
        <strain evidence="1 2">CV41</strain>
    </source>
</reference>
<dbReference type="GO" id="GO:0005829">
    <property type="term" value="C:cytosol"/>
    <property type="evidence" value="ECO:0007669"/>
    <property type="project" value="TreeGrafter"/>
</dbReference>
<comment type="caution">
    <text evidence="1">The sequence shown here is derived from an EMBL/GenBank/DDBJ whole genome shotgun (WGS) entry which is preliminary data.</text>
</comment>
<organism evidence="1 2">
    <name type="scientific">Cephaloticoccus capnophilus</name>
    <dbReference type="NCBI Taxonomy" id="1548208"/>
    <lineage>
        <taxon>Bacteria</taxon>
        <taxon>Pseudomonadati</taxon>
        <taxon>Verrucomicrobiota</taxon>
        <taxon>Opitutia</taxon>
        <taxon>Opitutales</taxon>
        <taxon>Opitutaceae</taxon>
        <taxon>Cephaloticoccus</taxon>
    </lineage>
</organism>
<dbReference type="InterPro" id="IPR037012">
    <property type="entry name" value="NanQ/TabA/YiaL_sf"/>
</dbReference>
<dbReference type="PANTHER" id="PTHR34986">
    <property type="entry name" value="EVOLVED BETA-GALACTOSIDASE SUBUNIT BETA"/>
    <property type="match status" value="1"/>
</dbReference>
<dbReference type="Proteomes" id="UP000071392">
    <property type="component" value="Unassembled WGS sequence"/>
</dbReference>
<dbReference type="PANTHER" id="PTHR34986:SF1">
    <property type="entry name" value="PROTEIN YIAL"/>
    <property type="match status" value="1"/>
</dbReference>
<dbReference type="Gene3D" id="2.60.120.370">
    <property type="entry name" value="YhcH/YjgK/YiaL"/>
    <property type="match status" value="1"/>
</dbReference>
<evidence type="ECO:0008006" key="3">
    <source>
        <dbReference type="Google" id="ProtNLM"/>
    </source>
</evidence>
<name>A0A139SK20_9BACT</name>
<dbReference type="AlphaFoldDB" id="A0A139SK20"/>
<gene>
    <name evidence="1" type="ORF">AXK12_06730</name>
</gene>
<evidence type="ECO:0000313" key="1">
    <source>
        <dbReference type="EMBL" id="KXU34919.1"/>
    </source>
</evidence>
<dbReference type="STRING" id="1548208.AXK12_06730"/>
<keyword evidence="2" id="KW-1185">Reference proteome</keyword>
<dbReference type="InterPro" id="IPR004375">
    <property type="entry name" value="NanQ/TabA/YiaL"/>
</dbReference>
<sequence>MRTQTIGWPGFAAAFAYIDALFREASERRAQLFALKEGESQRQDLEGGAFAIAQVYAARPRYGVFESHRRYHDIQVVVAGEEQIEVAETALLTLTQAYDEERDVAFYADYAAGSVLRFKAGEVAVFAPCDGHMPSVRSDGFDTGSAGGGLVYKVVVKVPVE</sequence>
<dbReference type="EMBL" id="LSZP01000047">
    <property type="protein sequence ID" value="KXU34919.1"/>
    <property type="molecule type" value="Genomic_DNA"/>
</dbReference>
<proteinExistence type="predicted"/>
<evidence type="ECO:0000313" key="2">
    <source>
        <dbReference type="Proteomes" id="UP000071392"/>
    </source>
</evidence>
<dbReference type="SUPFAM" id="SSF51197">
    <property type="entry name" value="Clavaminate synthase-like"/>
    <property type="match status" value="1"/>
</dbReference>
<dbReference type="NCBIfam" id="TIGR00022">
    <property type="entry name" value="YhcH/YjgK/YiaL family protein"/>
    <property type="match status" value="1"/>
</dbReference>
<accession>A0A139SK20</accession>
<dbReference type="Pfam" id="PF04074">
    <property type="entry name" value="DUF386"/>
    <property type="match status" value="1"/>
</dbReference>
<protein>
    <recommendedName>
        <fullName evidence="3">YhcH/YjgK/YiaL family protein</fullName>
    </recommendedName>
</protein>